<evidence type="ECO:0000256" key="2">
    <source>
        <dbReference type="ARBA" id="ARBA00011823"/>
    </source>
</evidence>
<comment type="subunit">
    <text evidence="2">Homooctamer.</text>
</comment>
<name>A0A9J6E335_RHIMP</name>
<keyword evidence="6" id="KW-0548">Nucleotidyltransferase</keyword>
<comment type="catalytic activity">
    <reaction evidence="8">
        <text>alpha-D-glucose 1-phosphate + UTP + H(+) = UDP-alpha-D-glucose + diphosphate</text>
        <dbReference type="Rhea" id="RHEA:19889"/>
        <dbReference type="ChEBI" id="CHEBI:15378"/>
        <dbReference type="ChEBI" id="CHEBI:33019"/>
        <dbReference type="ChEBI" id="CHEBI:46398"/>
        <dbReference type="ChEBI" id="CHEBI:58601"/>
        <dbReference type="ChEBI" id="CHEBI:58885"/>
        <dbReference type="EC" id="2.7.7.9"/>
    </reaction>
    <physiologicalReaction direction="left-to-right" evidence="8">
        <dbReference type="Rhea" id="RHEA:19890"/>
    </physiologicalReaction>
</comment>
<dbReference type="GO" id="GO:0006011">
    <property type="term" value="P:UDP-alpha-D-glucose metabolic process"/>
    <property type="evidence" value="ECO:0007669"/>
    <property type="project" value="InterPro"/>
</dbReference>
<evidence type="ECO:0000313" key="10">
    <source>
        <dbReference type="Proteomes" id="UP000821866"/>
    </source>
</evidence>
<dbReference type="InterPro" id="IPR016267">
    <property type="entry name" value="UDPGP_trans"/>
</dbReference>
<dbReference type="EMBL" id="JABSTU010000006">
    <property type="protein sequence ID" value="KAH8028732.1"/>
    <property type="molecule type" value="Genomic_DNA"/>
</dbReference>
<dbReference type="AlphaFoldDB" id="A0A9J6E335"/>
<dbReference type="PANTHER" id="PTHR43511">
    <property type="match status" value="1"/>
</dbReference>
<dbReference type="Pfam" id="PF01704">
    <property type="entry name" value="UDPGP"/>
    <property type="match status" value="1"/>
</dbReference>
<evidence type="ECO:0000256" key="1">
    <source>
        <dbReference type="ARBA" id="ARBA00010401"/>
    </source>
</evidence>
<dbReference type="EC" id="2.7.7.9" evidence="3"/>
<evidence type="ECO:0000256" key="8">
    <source>
        <dbReference type="ARBA" id="ARBA00047432"/>
    </source>
</evidence>
<gene>
    <name evidence="9" type="ORF">HPB51_018214</name>
</gene>
<comment type="function">
    <text evidence="7">UTP--glucose-1-phosphate uridylyltransferase catalyzing the conversion of glucose-1-phosphate into UDP-glucose, a crucial precursor for the production of glycogen.</text>
</comment>
<dbReference type="InterPro" id="IPR029044">
    <property type="entry name" value="Nucleotide-diphossugar_trans"/>
</dbReference>
<evidence type="ECO:0000313" key="9">
    <source>
        <dbReference type="EMBL" id="KAH8028732.1"/>
    </source>
</evidence>
<sequence length="319" mass="36121">MPIVSSVQNGFDTELAAHNQGFVGYKTYGHSRKHSDSTEFKEMSKADAQAHLAQELDKLCRTASAAERETIEAEFRGFQHLFHQFVKDAGPSIVWDKIQPVPENAQVSLPPVVKGWCCTFCLFGMSGLVLKWRCHRRSLSTKRCQRPPRRRPIRSMLNKLVVVKLNGGLGTSMGCKGPKSVIPVRNDLTFLDMTVQQIEYLNKTYNANMPLVLMNSFNTDDDTSKVLRKYKGFKVKIYTFLQSRYPRINKETLMPIVTSMSMPCDEGFYPPGHGDFYASFCQSGLMDHFLTEGREYCFISNIDNLGATVDLSIPCFQVL</sequence>
<keyword evidence="10" id="KW-1185">Reference proteome</keyword>
<keyword evidence="5" id="KW-0808">Transferase</keyword>
<protein>
    <recommendedName>
        <fullName evidence="4">UTP--glucose-1-phosphate uridylyltransferase</fullName>
        <ecNumber evidence="3">2.7.7.9</ecNumber>
    </recommendedName>
</protein>
<evidence type="ECO:0000256" key="7">
    <source>
        <dbReference type="ARBA" id="ARBA00023579"/>
    </source>
</evidence>
<dbReference type="SUPFAM" id="SSF53448">
    <property type="entry name" value="Nucleotide-diphospho-sugar transferases"/>
    <property type="match status" value="1"/>
</dbReference>
<reference evidence="9" key="2">
    <citation type="submission" date="2021-09" db="EMBL/GenBank/DDBJ databases">
        <authorList>
            <person name="Jia N."/>
            <person name="Wang J."/>
            <person name="Shi W."/>
            <person name="Du L."/>
            <person name="Sun Y."/>
            <person name="Zhan W."/>
            <person name="Jiang J."/>
            <person name="Wang Q."/>
            <person name="Zhang B."/>
            <person name="Ji P."/>
            <person name="Sakyi L.B."/>
            <person name="Cui X."/>
            <person name="Yuan T."/>
            <person name="Jiang B."/>
            <person name="Yang W."/>
            <person name="Lam T.T.-Y."/>
            <person name="Chang Q."/>
            <person name="Ding S."/>
            <person name="Wang X."/>
            <person name="Zhu J."/>
            <person name="Ruan X."/>
            <person name="Zhao L."/>
            <person name="Wei J."/>
            <person name="Que T."/>
            <person name="Du C."/>
            <person name="Cheng J."/>
            <person name="Dai P."/>
            <person name="Han X."/>
            <person name="Huang E."/>
            <person name="Gao Y."/>
            <person name="Liu J."/>
            <person name="Shao H."/>
            <person name="Ye R."/>
            <person name="Li L."/>
            <person name="Wei W."/>
            <person name="Wang X."/>
            <person name="Wang C."/>
            <person name="Huo Q."/>
            <person name="Li W."/>
            <person name="Guo W."/>
            <person name="Chen H."/>
            <person name="Chen S."/>
            <person name="Zhou L."/>
            <person name="Zhou L."/>
            <person name="Ni X."/>
            <person name="Tian J."/>
            <person name="Zhou Y."/>
            <person name="Sheng Y."/>
            <person name="Liu T."/>
            <person name="Pan Y."/>
            <person name="Xia L."/>
            <person name="Li J."/>
            <person name="Zhao F."/>
            <person name="Cao W."/>
        </authorList>
    </citation>
    <scope>NUCLEOTIDE SEQUENCE</scope>
    <source>
        <strain evidence="9">Rmic-2018</strain>
        <tissue evidence="9">Larvae</tissue>
    </source>
</reference>
<proteinExistence type="inferred from homology"/>
<comment type="similarity">
    <text evidence="1">Belongs to the UDPGP type 1 family.</text>
</comment>
<dbReference type="Gene3D" id="3.90.550.10">
    <property type="entry name" value="Spore Coat Polysaccharide Biosynthesis Protein SpsA, Chain A"/>
    <property type="match status" value="1"/>
</dbReference>
<dbReference type="InterPro" id="IPR002618">
    <property type="entry name" value="UDPGP_fam"/>
</dbReference>
<evidence type="ECO:0000256" key="5">
    <source>
        <dbReference type="ARBA" id="ARBA00022679"/>
    </source>
</evidence>
<dbReference type="Proteomes" id="UP000821866">
    <property type="component" value="Chromosome 4"/>
</dbReference>
<organism evidence="9 10">
    <name type="scientific">Rhipicephalus microplus</name>
    <name type="common">Cattle tick</name>
    <name type="synonym">Boophilus microplus</name>
    <dbReference type="NCBI Taxonomy" id="6941"/>
    <lineage>
        <taxon>Eukaryota</taxon>
        <taxon>Metazoa</taxon>
        <taxon>Ecdysozoa</taxon>
        <taxon>Arthropoda</taxon>
        <taxon>Chelicerata</taxon>
        <taxon>Arachnida</taxon>
        <taxon>Acari</taxon>
        <taxon>Parasitiformes</taxon>
        <taxon>Ixodida</taxon>
        <taxon>Ixodoidea</taxon>
        <taxon>Ixodidae</taxon>
        <taxon>Rhipicephalinae</taxon>
        <taxon>Rhipicephalus</taxon>
        <taxon>Boophilus</taxon>
    </lineage>
</organism>
<evidence type="ECO:0000256" key="3">
    <source>
        <dbReference type="ARBA" id="ARBA00012415"/>
    </source>
</evidence>
<dbReference type="GO" id="GO:0003983">
    <property type="term" value="F:UTP:glucose-1-phosphate uridylyltransferase activity"/>
    <property type="evidence" value="ECO:0007669"/>
    <property type="project" value="UniProtKB-EC"/>
</dbReference>
<dbReference type="VEuPathDB" id="VectorBase:LOC119167518"/>
<evidence type="ECO:0000256" key="6">
    <source>
        <dbReference type="ARBA" id="ARBA00022695"/>
    </source>
</evidence>
<evidence type="ECO:0000256" key="4">
    <source>
        <dbReference type="ARBA" id="ARBA00019048"/>
    </source>
</evidence>
<accession>A0A9J6E335</accession>
<reference evidence="9" key="1">
    <citation type="journal article" date="2020" name="Cell">
        <title>Large-Scale Comparative Analyses of Tick Genomes Elucidate Their Genetic Diversity and Vector Capacities.</title>
        <authorList>
            <consortium name="Tick Genome and Microbiome Consortium (TIGMIC)"/>
            <person name="Jia N."/>
            <person name="Wang J."/>
            <person name="Shi W."/>
            <person name="Du L."/>
            <person name="Sun Y."/>
            <person name="Zhan W."/>
            <person name="Jiang J.F."/>
            <person name="Wang Q."/>
            <person name="Zhang B."/>
            <person name="Ji P."/>
            <person name="Bell-Sakyi L."/>
            <person name="Cui X.M."/>
            <person name="Yuan T.T."/>
            <person name="Jiang B.G."/>
            <person name="Yang W.F."/>
            <person name="Lam T.T."/>
            <person name="Chang Q.C."/>
            <person name="Ding S.J."/>
            <person name="Wang X.J."/>
            <person name="Zhu J.G."/>
            <person name="Ruan X.D."/>
            <person name="Zhao L."/>
            <person name="Wei J.T."/>
            <person name="Ye R.Z."/>
            <person name="Que T.C."/>
            <person name="Du C.H."/>
            <person name="Zhou Y.H."/>
            <person name="Cheng J.X."/>
            <person name="Dai P.F."/>
            <person name="Guo W.B."/>
            <person name="Han X.H."/>
            <person name="Huang E.J."/>
            <person name="Li L.F."/>
            <person name="Wei W."/>
            <person name="Gao Y.C."/>
            <person name="Liu J.Z."/>
            <person name="Shao H.Z."/>
            <person name="Wang X."/>
            <person name="Wang C.C."/>
            <person name="Yang T.C."/>
            <person name="Huo Q.B."/>
            <person name="Li W."/>
            <person name="Chen H.Y."/>
            <person name="Chen S.E."/>
            <person name="Zhou L.G."/>
            <person name="Ni X.B."/>
            <person name="Tian J.H."/>
            <person name="Sheng Y."/>
            <person name="Liu T."/>
            <person name="Pan Y.S."/>
            <person name="Xia L.Y."/>
            <person name="Li J."/>
            <person name="Zhao F."/>
            <person name="Cao W.C."/>
        </authorList>
    </citation>
    <scope>NUCLEOTIDE SEQUENCE</scope>
    <source>
        <strain evidence="9">Rmic-2018</strain>
    </source>
</reference>
<comment type="caution">
    <text evidence="9">The sequence shown here is derived from an EMBL/GenBank/DDBJ whole genome shotgun (WGS) entry which is preliminary data.</text>
</comment>